<keyword evidence="2" id="KW-1003">Cell membrane</keyword>
<feature type="transmembrane region" description="Helical" evidence="8">
    <location>
        <begin position="433"/>
        <end position="454"/>
    </location>
</feature>
<feature type="transmembrane region" description="Helical" evidence="8">
    <location>
        <begin position="41"/>
        <end position="59"/>
    </location>
</feature>
<evidence type="ECO:0000256" key="1">
    <source>
        <dbReference type="ARBA" id="ARBA00004651"/>
    </source>
</evidence>
<keyword evidence="4 8" id="KW-1133">Transmembrane helix</keyword>
<feature type="transmembrane region" description="Helical" evidence="8">
    <location>
        <begin position="275"/>
        <end position="295"/>
    </location>
</feature>
<dbReference type="PANTHER" id="PTHR21143:SF133">
    <property type="entry name" value="GUSTATORY AND PHEROMONE RECEPTOR 32A-RELATED"/>
    <property type="match status" value="1"/>
</dbReference>
<protein>
    <recommendedName>
        <fullName evidence="11">Gustatory receptor</fullName>
    </recommendedName>
</protein>
<name>A0ABD2VYA7_9HYME</name>
<comment type="subcellular location">
    <subcellularLocation>
        <location evidence="1">Cell membrane</location>
        <topology evidence="1">Multi-pass membrane protein</topology>
    </subcellularLocation>
</comment>
<feature type="transmembrane region" description="Helical" evidence="8">
    <location>
        <begin position="79"/>
        <end position="99"/>
    </location>
</feature>
<comment type="caution">
    <text evidence="9">The sequence shown here is derived from an EMBL/GenBank/DDBJ whole genome shotgun (WGS) entry which is preliminary data.</text>
</comment>
<gene>
    <name evidence="9" type="ORF">TKK_018675</name>
</gene>
<proteinExistence type="predicted"/>
<evidence type="ECO:0008006" key="11">
    <source>
        <dbReference type="Google" id="ProtNLM"/>
    </source>
</evidence>
<feature type="transmembrane region" description="Helical" evidence="8">
    <location>
        <begin position="622"/>
        <end position="646"/>
    </location>
</feature>
<keyword evidence="6" id="KW-0675">Receptor</keyword>
<dbReference type="AlphaFoldDB" id="A0ABD2VYA7"/>
<reference evidence="9 10" key="1">
    <citation type="journal article" date="2024" name="bioRxiv">
        <title>A reference genome for Trichogramma kaykai: A tiny desert-dwelling parasitoid wasp with competing sex-ratio distorters.</title>
        <authorList>
            <person name="Culotta J."/>
            <person name="Lindsey A.R."/>
        </authorList>
    </citation>
    <scope>NUCLEOTIDE SEQUENCE [LARGE SCALE GENOMIC DNA]</scope>
    <source>
        <strain evidence="9 10">KSX58</strain>
    </source>
</reference>
<feature type="transmembrane region" description="Helical" evidence="8">
    <location>
        <begin position="546"/>
        <end position="574"/>
    </location>
</feature>
<sequence length="765" mass="87212">MARKNSNDAFESIAWAWRLFIIYPFALSDRNAEKRFAIGKVSVVLCFLTFVAIVGYLYYSSDAVNDSMTDLSLSFITRNLQQSSIVLSFFDCVLIKFIYRKRIIEIMEGFSDQDRRLQNLRCNVNYSTLVNKGRILVALLLLFAVLRVESEIFTDFRWLIPVYIRVFRNYFCLLQVANILLFAWYIINVGWRFRMLNDKMAETFSPRCDGKLPTSTAFLSDASTIHAELCRMARSISGIFSLCLINWVITTFVLTATMIYYICIELQKKLIVNHVFYYLSWILMYVVTIVISVIGCNWTSSQAAKTIKVLRKVSIANMEFDNKNLQKELEIFSMQVQHNSLIFSAWELFVIDSSLLQSLTTAVATYLVILIQFDPEISRLELVTRLNMAHDLYTVIESIGWMYRLFGSFPLILKGPVGSRQYALSTGLVTYNIIFYLVVVKLFCDCLGSTLHTFDVGNLKFLMIFARLLENVLTASDFAIIRIIYCKTIITNLDILSMQDKVLNEFGHSFNYKVRARLTALLTIVTSIIICGLINVDLYAQDFAEILFLRIVANINFFIHFANILLFAMLLLNVGSRFAALNRLIEYNDALSEDATAAMDFLCDLAEVHAHLCNVAKSFIKIFTLTILISIAGAFVYVTTVLYYVFVSMKYGIATMGAANFCSMISTLILNLFLVLSIVLSCSWTSCQANKTMEILQRLGLKNLNDEKNDPLINVIRHFSMQVLHHNLVFTTAGLFSLDSSLLQSLASAVTTYLVILIQFEPQLT</sequence>
<feature type="transmembrane region" description="Helical" evidence="8">
    <location>
        <begin position="167"/>
        <end position="187"/>
    </location>
</feature>
<dbReference type="Pfam" id="PF08395">
    <property type="entry name" value="7tm_7"/>
    <property type="match status" value="2"/>
</dbReference>
<dbReference type="GO" id="GO:0007165">
    <property type="term" value="P:signal transduction"/>
    <property type="evidence" value="ECO:0007669"/>
    <property type="project" value="UniProtKB-KW"/>
</dbReference>
<evidence type="ECO:0000313" key="9">
    <source>
        <dbReference type="EMBL" id="KAL3385607.1"/>
    </source>
</evidence>
<organism evidence="9 10">
    <name type="scientific">Trichogramma kaykai</name>
    <dbReference type="NCBI Taxonomy" id="54128"/>
    <lineage>
        <taxon>Eukaryota</taxon>
        <taxon>Metazoa</taxon>
        <taxon>Ecdysozoa</taxon>
        <taxon>Arthropoda</taxon>
        <taxon>Hexapoda</taxon>
        <taxon>Insecta</taxon>
        <taxon>Pterygota</taxon>
        <taxon>Neoptera</taxon>
        <taxon>Endopterygota</taxon>
        <taxon>Hymenoptera</taxon>
        <taxon>Apocrita</taxon>
        <taxon>Proctotrupomorpha</taxon>
        <taxon>Chalcidoidea</taxon>
        <taxon>Trichogrammatidae</taxon>
        <taxon>Trichogramma</taxon>
    </lineage>
</organism>
<evidence type="ECO:0000256" key="8">
    <source>
        <dbReference type="SAM" id="Phobius"/>
    </source>
</evidence>
<keyword evidence="3 8" id="KW-0812">Transmembrane</keyword>
<dbReference type="EMBL" id="JBJJXI010000153">
    <property type="protein sequence ID" value="KAL3385607.1"/>
    <property type="molecule type" value="Genomic_DNA"/>
</dbReference>
<feature type="transmembrane region" description="Helical" evidence="8">
    <location>
        <begin position="658"/>
        <end position="684"/>
    </location>
</feature>
<dbReference type="GO" id="GO:0005886">
    <property type="term" value="C:plasma membrane"/>
    <property type="evidence" value="ECO:0007669"/>
    <property type="project" value="UniProtKB-SubCell"/>
</dbReference>
<evidence type="ECO:0000256" key="2">
    <source>
        <dbReference type="ARBA" id="ARBA00022475"/>
    </source>
</evidence>
<keyword evidence="10" id="KW-1185">Reference proteome</keyword>
<evidence type="ECO:0000256" key="3">
    <source>
        <dbReference type="ARBA" id="ARBA00022692"/>
    </source>
</evidence>
<feature type="transmembrane region" description="Helical" evidence="8">
    <location>
        <begin position="518"/>
        <end position="540"/>
    </location>
</feature>
<evidence type="ECO:0000256" key="5">
    <source>
        <dbReference type="ARBA" id="ARBA00023136"/>
    </source>
</evidence>
<dbReference type="Proteomes" id="UP001627154">
    <property type="component" value="Unassembled WGS sequence"/>
</dbReference>
<dbReference type="PANTHER" id="PTHR21143">
    <property type="entry name" value="INVERTEBRATE GUSTATORY RECEPTOR"/>
    <property type="match status" value="1"/>
</dbReference>
<evidence type="ECO:0000256" key="6">
    <source>
        <dbReference type="ARBA" id="ARBA00023170"/>
    </source>
</evidence>
<dbReference type="InterPro" id="IPR013604">
    <property type="entry name" value="7TM_chemorcpt"/>
</dbReference>
<accession>A0ABD2VYA7</accession>
<keyword evidence="7" id="KW-0807">Transducer</keyword>
<evidence type="ECO:0000256" key="7">
    <source>
        <dbReference type="ARBA" id="ARBA00023224"/>
    </source>
</evidence>
<feature type="transmembrane region" description="Helical" evidence="8">
    <location>
        <begin position="239"/>
        <end position="263"/>
    </location>
</feature>
<evidence type="ECO:0000313" key="10">
    <source>
        <dbReference type="Proteomes" id="UP001627154"/>
    </source>
</evidence>
<keyword evidence="5 8" id="KW-0472">Membrane</keyword>
<evidence type="ECO:0000256" key="4">
    <source>
        <dbReference type="ARBA" id="ARBA00022989"/>
    </source>
</evidence>